<dbReference type="InterPro" id="IPR041679">
    <property type="entry name" value="DNA2/NAM7-like_C"/>
</dbReference>
<gene>
    <name evidence="4" type="ORF">CVT25_000221</name>
</gene>
<sequence length="238" mass="26715">MRTSPKANGAHTKSHDAILKFPNQTFHQNELQKCAQSSVINAYLDSSYLPSKKFPVVFHAVAGKDDREASSPSFFNIDEITQIKSYVQRLKSDRAFCTADKDIGIIAPYHAQCVKLRAALQNFADDVKIGSVEEFQGQERKIILISTARSSKEFVEYDLKRTLGFVANPRRFNGGWTGPDITWAPNIPVDEAGGYDKAVRQTATLDMNEFARRMEGLALAEVDKDLDANVDRPWRDVE</sequence>
<dbReference type="SUPFAM" id="SSF52540">
    <property type="entry name" value="P-loop containing nucleoside triphosphate hydrolases"/>
    <property type="match status" value="1"/>
</dbReference>
<evidence type="ECO:0000256" key="2">
    <source>
        <dbReference type="ARBA" id="ARBA00022490"/>
    </source>
</evidence>
<protein>
    <recommendedName>
        <fullName evidence="3">DNA2/NAM7 helicase-like C-terminal domain-containing protein</fullName>
    </recommendedName>
</protein>
<evidence type="ECO:0000313" key="4">
    <source>
        <dbReference type="EMBL" id="PPQ92958.1"/>
    </source>
</evidence>
<dbReference type="GO" id="GO:0005737">
    <property type="term" value="C:cytoplasm"/>
    <property type="evidence" value="ECO:0007669"/>
    <property type="project" value="UniProtKB-SubCell"/>
</dbReference>
<keyword evidence="2" id="KW-0963">Cytoplasm</keyword>
<dbReference type="Pfam" id="PF13087">
    <property type="entry name" value="AAA_12"/>
    <property type="match status" value="1"/>
</dbReference>
<evidence type="ECO:0000259" key="3">
    <source>
        <dbReference type="Pfam" id="PF13087"/>
    </source>
</evidence>
<evidence type="ECO:0000313" key="5">
    <source>
        <dbReference type="Proteomes" id="UP000283269"/>
    </source>
</evidence>
<feature type="domain" description="DNA2/NAM7 helicase-like C-terminal" evidence="3">
    <location>
        <begin position="14"/>
        <end position="173"/>
    </location>
</feature>
<dbReference type="STRING" id="93625.A0A409XQE9"/>
<proteinExistence type="predicted"/>
<comment type="subcellular location">
    <subcellularLocation>
        <location evidence="1">Cytoplasm</location>
    </subcellularLocation>
</comment>
<dbReference type="InterPro" id="IPR047187">
    <property type="entry name" value="SF1_C_Upf1"/>
</dbReference>
<dbReference type="EMBL" id="NHYD01000891">
    <property type="protein sequence ID" value="PPQ92958.1"/>
    <property type="molecule type" value="Genomic_DNA"/>
</dbReference>
<comment type="caution">
    <text evidence="4">The sequence shown here is derived from an EMBL/GenBank/DDBJ whole genome shotgun (WGS) entry which is preliminary data.</text>
</comment>
<dbReference type="OrthoDB" id="6513042at2759"/>
<name>A0A409XQE9_PSICY</name>
<dbReference type="PANTHER" id="PTHR45418:SF1">
    <property type="entry name" value="CANCER_TESTIS ANTIGEN 55"/>
    <property type="match status" value="1"/>
</dbReference>
<reference evidence="4 5" key="1">
    <citation type="journal article" date="2018" name="Evol. Lett.">
        <title>Horizontal gene cluster transfer increased hallucinogenic mushroom diversity.</title>
        <authorList>
            <person name="Reynolds H.T."/>
            <person name="Vijayakumar V."/>
            <person name="Gluck-Thaler E."/>
            <person name="Korotkin H.B."/>
            <person name="Matheny P.B."/>
            <person name="Slot J.C."/>
        </authorList>
    </citation>
    <scope>NUCLEOTIDE SEQUENCE [LARGE SCALE GENOMIC DNA]</scope>
    <source>
        <strain evidence="4 5">2631</strain>
    </source>
</reference>
<keyword evidence="5" id="KW-1185">Reference proteome</keyword>
<dbReference type="InParanoid" id="A0A409XQE9"/>
<dbReference type="PANTHER" id="PTHR45418">
    <property type="entry name" value="CANCER/TESTIS ANTIGEN 55"/>
    <property type="match status" value="1"/>
</dbReference>
<dbReference type="Gene3D" id="3.40.50.300">
    <property type="entry name" value="P-loop containing nucleotide triphosphate hydrolases"/>
    <property type="match status" value="1"/>
</dbReference>
<accession>A0A409XQE9</accession>
<dbReference type="AlphaFoldDB" id="A0A409XQE9"/>
<dbReference type="InterPro" id="IPR027417">
    <property type="entry name" value="P-loop_NTPase"/>
</dbReference>
<evidence type="ECO:0000256" key="1">
    <source>
        <dbReference type="ARBA" id="ARBA00004496"/>
    </source>
</evidence>
<dbReference type="CDD" id="cd18808">
    <property type="entry name" value="SF1_C_Upf1"/>
    <property type="match status" value="1"/>
</dbReference>
<dbReference type="Proteomes" id="UP000283269">
    <property type="component" value="Unassembled WGS sequence"/>
</dbReference>
<organism evidence="4 5">
    <name type="scientific">Psilocybe cyanescens</name>
    <dbReference type="NCBI Taxonomy" id="93625"/>
    <lineage>
        <taxon>Eukaryota</taxon>
        <taxon>Fungi</taxon>
        <taxon>Dikarya</taxon>
        <taxon>Basidiomycota</taxon>
        <taxon>Agaricomycotina</taxon>
        <taxon>Agaricomycetes</taxon>
        <taxon>Agaricomycetidae</taxon>
        <taxon>Agaricales</taxon>
        <taxon>Agaricineae</taxon>
        <taxon>Strophariaceae</taxon>
        <taxon>Psilocybe</taxon>
    </lineage>
</organism>